<dbReference type="AlphaFoldDB" id="A0A315Y4S6"/>
<accession>A0A315Y4S6</accession>
<evidence type="ECO:0000313" key="2">
    <source>
        <dbReference type="EMBL" id="PWJ15375.1"/>
    </source>
</evidence>
<dbReference type="OrthoDB" id="9800516at2"/>
<feature type="domain" description="DJ-1/PfpI" evidence="1">
    <location>
        <begin position="2"/>
        <end position="162"/>
    </location>
</feature>
<dbReference type="PANTHER" id="PTHR48094:SF12">
    <property type="entry name" value="PARKINSON DISEASE PROTEIN 7 HOMOLOG"/>
    <property type="match status" value="1"/>
</dbReference>
<dbReference type="CDD" id="cd03135">
    <property type="entry name" value="GATase1_DJ-1"/>
    <property type="match status" value="1"/>
</dbReference>
<dbReference type="NCBIfam" id="TIGR01383">
    <property type="entry name" value="not_thiJ"/>
    <property type="match status" value="1"/>
</dbReference>
<gene>
    <name evidence="2" type="ORF">IE37_00270</name>
</gene>
<reference evidence="2 3" key="1">
    <citation type="submission" date="2018-05" db="EMBL/GenBank/DDBJ databases">
        <title>The Hungate 1000. A catalogue of reference genomes from the rumen microbiome.</title>
        <authorList>
            <person name="Kelly W."/>
        </authorList>
    </citation>
    <scope>NUCLEOTIDE SEQUENCE [LARGE SCALE GENOMIC DNA]</scope>
    <source>
        <strain evidence="2 3">SAb67</strain>
    </source>
</reference>
<dbReference type="SUPFAM" id="SSF52317">
    <property type="entry name" value="Class I glutamine amidotransferase-like"/>
    <property type="match status" value="1"/>
</dbReference>
<dbReference type="Gene3D" id="3.40.50.880">
    <property type="match status" value="1"/>
</dbReference>
<organism evidence="2 3">
    <name type="scientific">Ruminococcus flavefaciens</name>
    <dbReference type="NCBI Taxonomy" id="1265"/>
    <lineage>
        <taxon>Bacteria</taxon>
        <taxon>Bacillati</taxon>
        <taxon>Bacillota</taxon>
        <taxon>Clostridia</taxon>
        <taxon>Eubacteriales</taxon>
        <taxon>Oscillospiraceae</taxon>
        <taxon>Ruminococcus</taxon>
    </lineage>
</organism>
<sequence>MIYVFLADGFEETEAIAPIDLLRRAGKDVVTVGVGDNIIRGSHGIPVVTDTIAQEAPLTDELEMIVLPGGMPGTLNLEKSDYVQRAIDHCVSNNKYIGAICAAPSILGHKGLLNGRTAVCYEGFETQLTGANIGNSGVAEDGIFITARGAGVAVDFGLKLVEKVHSKEESLRQRNAILCD</sequence>
<dbReference type="InterPro" id="IPR029062">
    <property type="entry name" value="Class_I_gatase-like"/>
</dbReference>
<name>A0A315Y4S6_RUMFL</name>
<dbReference type="InterPro" id="IPR006287">
    <property type="entry name" value="DJ-1"/>
</dbReference>
<evidence type="ECO:0000313" key="3">
    <source>
        <dbReference type="Proteomes" id="UP000245720"/>
    </source>
</evidence>
<dbReference type="PANTHER" id="PTHR48094">
    <property type="entry name" value="PROTEIN/NUCLEIC ACID DEGLYCASE DJ-1-RELATED"/>
    <property type="match status" value="1"/>
</dbReference>
<evidence type="ECO:0000259" key="1">
    <source>
        <dbReference type="Pfam" id="PF01965"/>
    </source>
</evidence>
<dbReference type="Proteomes" id="UP000245720">
    <property type="component" value="Unassembled WGS sequence"/>
</dbReference>
<comment type="caution">
    <text evidence="2">The sequence shown here is derived from an EMBL/GenBank/DDBJ whole genome shotgun (WGS) entry which is preliminary data.</text>
</comment>
<dbReference type="STRING" id="1265.SAMN02910280_0924"/>
<dbReference type="InterPro" id="IPR050325">
    <property type="entry name" value="Prot/Nucl_acid_deglycase"/>
</dbReference>
<dbReference type="RefSeq" id="WP_109725178.1">
    <property type="nucleotide sequence ID" value="NZ_QGDI01000001.1"/>
</dbReference>
<dbReference type="Pfam" id="PF01965">
    <property type="entry name" value="DJ-1_PfpI"/>
    <property type="match status" value="1"/>
</dbReference>
<dbReference type="InterPro" id="IPR002818">
    <property type="entry name" value="DJ-1/PfpI"/>
</dbReference>
<dbReference type="GO" id="GO:0005737">
    <property type="term" value="C:cytoplasm"/>
    <property type="evidence" value="ECO:0007669"/>
    <property type="project" value="TreeGrafter"/>
</dbReference>
<protein>
    <submittedName>
        <fullName evidence="2">4-methyl-5(B-hydroxyethyl)-thiazole monophosphate biosynthesis</fullName>
    </submittedName>
</protein>
<dbReference type="EMBL" id="QGDI01000001">
    <property type="protein sequence ID" value="PWJ15375.1"/>
    <property type="molecule type" value="Genomic_DNA"/>
</dbReference>
<proteinExistence type="predicted"/>